<protein>
    <submittedName>
        <fullName evidence="4">Acyltransferase</fullName>
    </submittedName>
</protein>
<dbReference type="InterPro" id="IPR018357">
    <property type="entry name" value="Hexapep_transf_CS"/>
</dbReference>
<dbReference type="Gene3D" id="2.160.10.10">
    <property type="entry name" value="Hexapeptide repeat proteins"/>
    <property type="match status" value="1"/>
</dbReference>
<evidence type="ECO:0000256" key="2">
    <source>
        <dbReference type="ARBA" id="ARBA00022679"/>
    </source>
</evidence>
<keyword evidence="3" id="KW-0677">Repeat</keyword>
<evidence type="ECO:0000313" key="4">
    <source>
        <dbReference type="EMBL" id="RDG39414.1"/>
    </source>
</evidence>
<dbReference type="GO" id="GO:0008374">
    <property type="term" value="F:O-acyltransferase activity"/>
    <property type="evidence" value="ECO:0007669"/>
    <property type="project" value="TreeGrafter"/>
</dbReference>
<evidence type="ECO:0000256" key="1">
    <source>
        <dbReference type="ARBA" id="ARBA00007274"/>
    </source>
</evidence>
<dbReference type="Pfam" id="PF00132">
    <property type="entry name" value="Hexapep"/>
    <property type="match status" value="1"/>
</dbReference>
<dbReference type="EMBL" id="QQNA01000021">
    <property type="protein sequence ID" value="RDG39414.1"/>
    <property type="molecule type" value="Genomic_DNA"/>
</dbReference>
<reference evidence="4 5" key="1">
    <citation type="submission" date="2018-07" db="EMBL/GenBank/DDBJ databases">
        <title>Streptomyces species from bats.</title>
        <authorList>
            <person name="Dunlap C."/>
        </authorList>
    </citation>
    <scope>NUCLEOTIDE SEQUENCE [LARGE SCALE GENOMIC DNA]</scope>
    <source>
        <strain evidence="4 5">AC230</strain>
    </source>
</reference>
<evidence type="ECO:0000313" key="5">
    <source>
        <dbReference type="Proteomes" id="UP000253741"/>
    </source>
</evidence>
<dbReference type="PANTHER" id="PTHR23416">
    <property type="entry name" value="SIALIC ACID SYNTHASE-RELATED"/>
    <property type="match status" value="1"/>
</dbReference>
<keyword evidence="4" id="KW-0012">Acyltransferase</keyword>
<dbReference type="AlphaFoldDB" id="A0A370BGL5"/>
<dbReference type="CDD" id="cd04647">
    <property type="entry name" value="LbH_MAT_like"/>
    <property type="match status" value="1"/>
</dbReference>
<keyword evidence="2 4" id="KW-0808">Transferase</keyword>
<dbReference type="GO" id="GO:0005829">
    <property type="term" value="C:cytosol"/>
    <property type="evidence" value="ECO:0007669"/>
    <property type="project" value="TreeGrafter"/>
</dbReference>
<dbReference type="InterPro" id="IPR051159">
    <property type="entry name" value="Hexapeptide_acetyltransf"/>
</dbReference>
<dbReference type="SUPFAM" id="SSF51161">
    <property type="entry name" value="Trimeric LpxA-like enzymes"/>
    <property type="match status" value="1"/>
</dbReference>
<name>A0A370BGL5_9ACTN</name>
<proteinExistence type="inferred from homology"/>
<gene>
    <name evidence="4" type="ORF">DVH02_03730</name>
</gene>
<comment type="caution">
    <text evidence="4">The sequence shown here is derived from an EMBL/GenBank/DDBJ whole genome shotgun (WGS) entry which is preliminary data.</text>
</comment>
<comment type="similarity">
    <text evidence="1">Belongs to the transferase hexapeptide repeat family.</text>
</comment>
<sequence length="217" mass="23565">MRRELASYEAGATGHQRLFEIHELWRLCEFALLRRGLKRVDTGSHTWHLLQHRLSRMSSVGVELRMRSWFYTRSLPSCGPGLCVFPDTTVHYPANLCVGTEVFINRGVTITAPAPVSIGDKVLIGPYTVINSGNHRFASTDRPIREQGHDLAPIHIQDDVWIGAQATVLAGITVGHGAVVAAGAVVTRDVVPHAVVAGVPARVVSHRGRAAPGPEPP</sequence>
<dbReference type="PROSITE" id="PS00101">
    <property type="entry name" value="HEXAPEP_TRANSFERASES"/>
    <property type="match status" value="1"/>
</dbReference>
<dbReference type="RefSeq" id="WP_114622217.1">
    <property type="nucleotide sequence ID" value="NZ_QQNA01000021.1"/>
</dbReference>
<evidence type="ECO:0000256" key="3">
    <source>
        <dbReference type="ARBA" id="ARBA00022737"/>
    </source>
</evidence>
<dbReference type="Proteomes" id="UP000253741">
    <property type="component" value="Unassembled WGS sequence"/>
</dbReference>
<dbReference type="PANTHER" id="PTHR23416:SF23">
    <property type="entry name" value="ACETYLTRANSFERASE C18B11.09C-RELATED"/>
    <property type="match status" value="1"/>
</dbReference>
<keyword evidence="5" id="KW-1185">Reference proteome</keyword>
<dbReference type="InterPro" id="IPR001451">
    <property type="entry name" value="Hexapep"/>
</dbReference>
<dbReference type="InterPro" id="IPR011004">
    <property type="entry name" value="Trimer_LpxA-like_sf"/>
</dbReference>
<organism evidence="4 5">
    <name type="scientific">Streptomyces corynorhini</name>
    <dbReference type="NCBI Taxonomy" id="2282652"/>
    <lineage>
        <taxon>Bacteria</taxon>
        <taxon>Bacillati</taxon>
        <taxon>Actinomycetota</taxon>
        <taxon>Actinomycetes</taxon>
        <taxon>Kitasatosporales</taxon>
        <taxon>Streptomycetaceae</taxon>
        <taxon>Streptomyces</taxon>
    </lineage>
</organism>
<accession>A0A370BGL5</accession>